<evidence type="ECO:0000313" key="1">
    <source>
        <dbReference type="EMBL" id="CUH27557.1"/>
    </source>
</evidence>
<dbReference type="GO" id="GO:0008893">
    <property type="term" value="F:guanosine-3',5'-bis(diphosphate) 3'-diphosphatase activity"/>
    <property type="evidence" value="ECO:0007669"/>
    <property type="project" value="TreeGrafter"/>
</dbReference>
<dbReference type="OrthoDB" id="9802385at2"/>
<dbReference type="Gene3D" id="1.10.3210.10">
    <property type="entry name" value="Hypothetical protein af1432"/>
    <property type="match status" value="1"/>
</dbReference>
<name>A0A0M7B6V7_9RHOB</name>
<keyword evidence="1" id="KW-0418">Kinase</keyword>
<accession>A0A0M7B6V7</accession>
<dbReference type="PANTHER" id="PTHR46246:SF1">
    <property type="entry name" value="GUANOSINE-3',5'-BIS(DIPHOSPHATE) 3'-PYROPHOSPHOHYDROLASE MESH1"/>
    <property type="match status" value="1"/>
</dbReference>
<dbReference type="InterPro" id="IPR052194">
    <property type="entry name" value="MESH1"/>
</dbReference>
<keyword evidence="2" id="KW-1185">Reference proteome</keyword>
<gene>
    <name evidence="1" type="primary">relA</name>
    <name evidence="1" type="ORF">JSE7799_00776</name>
</gene>
<dbReference type="GO" id="GO:0008728">
    <property type="term" value="F:GTP diphosphokinase activity"/>
    <property type="evidence" value="ECO:0007669"/>
    <property type="project" value="UniProtKB-EC"/>
</dbReference>
<dbReference type="Pfam" id="PF13328">
    <property type="entry name" value="HD_4"/>
    <property type="match status" value="1"/>
</dbReference>
<evidence type="ECO:0000313" key="2">
    <source>
        <dbReference type="Proteomes" id="UP000049455"/>
    </source>
</evidence>
<sequence length="180" mass="19753">MTAAKILQAARFAARAHHGQLRKGKADIPYIDHVLDVAARLAEVHPDDETLILGGVLHDVVEDSDTTRADIAAAFGEEVAALVMEVTDDESLPEAARRRAQEAHVRHASDRAKRLKMADKASNLTAVARTPPDWTPERMSEYVDWACRVIDPIRGLDAYLEDRFDKAVAEARAAVARLPG</sequence>
<dbReference type="EC" id="2.7.6.5" evidence="1"/>
<dbReference type="Proteomes" id="UP000049455">
    <property type="component" value="Unassembled WGS sequence"/>
</dbReference>
<dbReference type="GO" id="GO:0016301">
    <property type="term" value="F:kinase activity"/>
    <property type="evidence" value="ECO:0007669"/>
    <property type="project" value="UniProtKB-KW"/>
</dbReference>
<proteinExistence type="predicted"/>
<keyword evidence="1" id="KW-0808">Transferase</keyword>
<dbReference type="AlphaFoldDB" id="A0A0M7B6V7"/>
<dbReference type="STRING" id="313367.JSE7799_00776"/>
<dbReference type="PANTHER" id="PTHR46246">
    <property type="entry name" value="GUANOSINE-3',5'-BIS(DIPHOSPHATE) 3'-PYROPHOSPHOHYDROLASE MESH1"/>
    <property type="match status" value="1"/>
</dbReference>
<reference evidence="1 2" key="1">
    <citation type="submission" date="2015-09" db="EMBL/GenBank/DDBJ databases">
        <authorList>
            <person name="Jackson K.R."/>
            <person name="Lunt B.L."/>
            <person name="Fisher J.N.B."/>
            <person name="Gardner A.V."/>
            <person name="Bailey M.E."/>
            <person name="Deus L.M."/>
            <person name="Earl A.S."/>
            <person name="Gibby P.D."/>
            <person name="Hartmann K.A."/>
            <person name="Liu J.E."/>
            <person name="Manci A.M."/>
            <person name="Nielsen D.A."/>
            <person name="Solomon M.B."/>
            <person name="Breakwell D.P."/>
            <person name="Burnett S.H."/>
            <person name="Grose J.H."/>
        </authorList>
    </citation>
    <scope>NUCLEOTIDE SEQUENCE [LARGE SCALE GENOMIC DNA]</scope>
    <source>
        <strain evidence="1 2">CECT 7799</strain>
    </source>
</reference>
<protein>
    <submittedName>
        <fullName evidence="1">GTP pyrophosphokinase</fullName>
        <ecNumber evidence="1">2.7.6.5</ecNumber>
    </submittedName>
</protein>
<organism evidence="1 2">
    <name type="scientific">Jannaschia seosinensis</name>
    <dbReference type="NCBI Taxonomy" id="313367"/>
    <lineage>
        <taxon>Bacteria</taxon>
        <taxon>Pseudomonadati</taxon>
        <taxon>Pseudomonadota</taxon>
        <taxon>Alphaproteobacteria</taxon>
        <taxon>Rhodobacterales</taxon>
        <taxon>Roseobacteraceae</taxon>
        <taxon>Jannaschia</taxon>
    </lineage>
</organism>
<dbReference type="RefSeq" id="WP_055662439.1">
    <property type="nucleotide sequence ID" value="NZ_CYPR01000045.1"/>
</dbReference>
<dbReference type="EMBL" id="CYPR01000045">
    <property type="protein sequence ID" value="CUH27557.1"/>
    <property type="molecule type" value="Genomic_DNA"/>
</dbReference>
<dbReference type="SUPFAM" id="SSF109604">
    <property type="entry name" value="HD-domain/PDEase-like"/>
    <property type="match status" value="1"/>
</dbReference>